<dbReference type="GO" id="GO:0000272">
    <property type="term" value="P:polysaccharide catabolic process"/>
    <property type="evidence" value="ECO:0007669"/>
    <property type="project" value="UniProtKB-KW"/>
</dbReference>
<dbReference type="SUPFAM" id="SSF51126">
    <property type="entry name" value="Pectin lyase-like"/>
    <property type="match status" value="1"/>
</dbReference>
<dbReference type="GO" id="GO:0005576">
    <property type="term" value="C:extracellular region"/>
    <property type="evidence" value="ECO:0007669"/>
    <property type="project" value="UniProtKB-SubCell"/>
</dbReference>
<evidence type="ECO:0000256" key="5">
    <source>
        <dbReference type="ARBA" id="ARBA00022801"/>
    </source>
</evidence>
<comment type="subcellular location">
    <subcellularLocation>
        <location evidence="1">Secreted</location>
    </subcellularLocation>
</comment>
<keyword evidence="19" id="KW-1185">Reference proteome</keyword>
<keyword evidence="8" id="KW-0119">Carbohydrate metabolism</keyword>
<dbReference type="InterPro" id="IPR000743">
    <property type="entry name" value="Glyco_hydro_28"/>
</dbReference>
<dbReference type="PANTHER" id="PTHR31736:SF12">
    <property type="entry name" value="EXO-POLYGALACTURONASE, PUTATIVE-RELATED"/>
    <property type="match status" value="1"/>
</dbReference>
<keyword evidence="7" id="KW-0325">Glycoprotein</keyword>
<dbReference type="Pfam" id="PF00295">
    <property type="entry name" value="Glyco_hydro_28"/>
    <property type="match status" value="1"/>
</dbReference>
<evidence type="ECO:0000256" key="1">
    <source>
        <dbReference type="ARBA" id="ARBA00004613"/>
    </source>
</evidence>
<evidence type="ECO:0000256" key="4">
    <source>
        <dbReference type="ARBA" id="ARBA00022729"/>
    </source>
</evidence>
<dbReference type="InterPro" id="IPR012334">
    <property type="entry name" value="Pectin_lyas_fold"/>
</dbReference>
<evidence type="ECO:0000256" key="15">
    <source>
        <dbReference type="PROSITE-ProRule" id="PRU10052"/>
    </source>
</evidence>
<dbReference type="Gene3D" id="2.160.20.10">
    <property type="entry name" value="Single-stranded right-handed beta-helix, Pectin lyase-like"/>
    <property type="match status" value="1"/>
</dbReference>
<keyword evidence="6" id="KW-1015">Disulfide bond</keyword>
<dbReference type="EC" id="3.2.1.67" evidence="13"/>
<evidence type="ECO:0000256" key="3">
    <source>
        <dbReference type="ARBA" id="ARBA00022525"/>
    </source>
</evidence>
<comment type="function">
    <text evidence="12">Specific in hydrolyzing the terminal glycosidic bond of polygalacturonic acid and oligogalacturonates.</text>
</comment>
<keyword evidence="11" id="KW-0624">Polysaccharide degradation</keyword>
<name>A0AAD5V9T1_9APHY</name>
<evidence type="ECO:0000256" key="16">
    <source>
        <dbReference type="RuleBase" id="RU361169"/>
    </source>
</evidence>
<evidence type="ECO:0000256" key="12">
    <source>
        <dbReference type="ARBA" id="ARBA00037312"/>
    </source>
</evidence>
<comment type="similarity">
    <text evidence="2 16">Belongs to the glycosyl hydrolase 28 family.</text>
</comment>
<dbReference type="InterPro" id="IPR011050">
    <property type="entry name" value="Pectin_lyase_fold/virulence"/>
</dbReference>
<dbReference type="AlphaFoldDB" id="A0AAD5V9T1"/>
<evidence type="ECO:0000256" key="6">
    <source>
        <dbReference type="ARBA" id="ARBA00023157"/>
    </source>
</evidence>
<dbReference type="GO" id="GO:0004650">
    <property type="term" value="F:polygalacturonase activity"/>
    <property type="evidence" value="ECO:0007669"/>
    <property type="project" value="InterPro"/>
</dbReference>
<evidence type="ECO:0000256" key="10">
    <source>
        <dbReference type="ARBA" id="ARBA00023316"/>
    </source>
</evidence>
<evidence type="ECO:0000256" key="17">
    <source>
        <dbReference type="SAM" id="SignalP"/>
    </source>
</evidence>
<evidence type="ECO:0000256" key="14">
    <source>
        <dbReference type="ARBA" id="ARBA00048766"/>
    </source>
</evidence>
<organism evidence="18 19">
    <name type="scientific">Meripilus lineatus</name>
    <dbReference type="NCBI Taxonomy" id="2056292"/>
    <lineage>
        <taxon>Eukaryota</taxon>
        <taxon>Fungi</taxon>
        <taxon>Dikarya</taxon>
        <taxon>Basidiomycota</taxon>
        <taxon>Agaricomycotina</taxon>
        <taxon>Agaricomycetes</taxon>
        <taxon>Polyporales</taxon>
        <taxon>Meripilaceae</taxon>
        <taxon>Meripilus</taxon>
    </lineage>
</organism>
<dbReference type="EMBL" id="JANAWD010000038">
    <property type="protein sequence ID" value="KAJ3489819.1"/>
    <property type="molecule type" value="Genomic_DNA"/>
</dbReference>
<gene>
    <name evidence="18" type="ORF">NLI96_g1863</name>
</gene>
<dbReference type="PANTHER" id="PTHR31736">
    <property type="match status" value="1"/>
</dbReference>
<comment type="caution">
    <text evidence="18">The sequence shown here is derived from an EMBL/GenBank/DDBJ whole genome shotgun (WGS) entry which is preliminary data.</text>
</comment>
<evidence type="ECO:0000256" key="2">
    <source>
        <dbReference type="ARBA" id="ARBA00008834"/>
    </source>
</evidence>
<dbReference type="PROSITE" id="PS00502">
    <property type="entry name" value="POLYGALACTURONASE"/>
    <property type="match status" value="1"/>
</dbReference>
<feature type="signal peptide" evidence="17">
    <location>
        <begin position="1"/>
        <end position="23"/>
    </location>
</feature>
<keyword evidence="5 16" id="KW-0378">Hydrolase</keyword>
<keyword evidence="4 17" id="KW-0732">Signal</keyword>
<sequence length="316" mass="34380">MAPFAYLVFFVSLISSFCLHVSAFHEARTCELSHSDGADAFEQAARNPDCDTILIGPSTTLNITTKLNLTGISNKHISVQGTIKFNPDLNYWSQNAYTFVFQNQSAFWLLGGNNILMDGGGKLDGSGQAWYDAFAKNSNVVRPILLTVFQATNITIKDLTMTNSPEWVNFVNEGKSITYRNITISIVSGSSNPPKNTDGWDTYRSDGVVISDSVVTNTDDCVSFKPNSTNILVANMFCSGSHGISVGSLSQYPGEFDIVQDILATNITMVNAQNGARIKSWAGRNVGAGLVRNVTFTGFTESNVDNPLVIDQVRIQ</sequence>
<evidence type="ECO:0000256" key="11">
    <source>
        <dbReference type="ARBA" id="ARBA00023326"/>
    </source>
</evidence>
<protein>
    <recommendedName>
        <fullName evidence="13">galacturonan 1,4-alpha-galacturonidase</fullName>
        <ecNumber evidence="13">3.2.1.67</ecNumber>
    </recommendedName>
</protein>
<evidence type="ECO:0000256" key="7">
    <source>
        <dbReference type="ARBA" id="ARBA00023180"/>
    </source>
</evidence>
<evidence type="ECO:0000256" key="13">
    <source>
        <dbReference type="ARBA" id="ARBA00038933"/>
    </source>
</evidence>
<keyword evidence="10" id="KW-0961">Cell wall biogenesis/degradation</keyword>
<evidence type="ECO:0000313" key="18">
    <source>
        <dbReference type="EMBL" id="KAJ3489819.1"/>
    </source>
</evidence>
<comment type="catalytic activity">
    <reaction evidence="14">
        <text>[(1-&gt;4)-alpha-D-galacturonosyl](n) + H2O = alpha-D-galacturonate + [(1-&gt;4)-alpha-D-galacturonosyl](n-1)</text>
        <dbReference type="Rhea" id="RHEA:14117"/>
        <dbReference type="Rhea" id="RHEA-COMP:14570"/>
        <dbReference type="Rhea" id="RHEA-COMP:14572"/>
        <dbReference type="ChEBI" id="CHEBI:15377"/>
        <dbReference type="ChEBI" id="CHEBI:58658"/>
        <dbReference type="ChEBI" id="CHEBI:140523"/>
        <dbReference type="EC" id="3.2.1.67"/>
    </reaction>
</comment>
<reference evidence="18" key="1">
    <citation type="submission" date="2022-07" db="EMBL/GenBank/DDBJ databases">
        <title>Genome Sequence of Physisporinus lineatus.</title>
        <authorList>
            <person name="Buettner E."/>
        </authorList>
    </citation>
    <scope>NUCLEOTIDE SEQUENCE</scope>
    <source>
        <strain evidence="18">VT162</strain>
    </source>
</reference>
<accession>A0AAD5V9T1</accession>
<dbReference type="GO" id="GO:0047911">
    <property type="term" value="F:galacturan 1,4-alpha-galacturonidase activity"/>
    <property type="evidence" value="ECO:0007669"/>
    <property type="project" value="UniProtKB-EC"/>
</dbReference>
<proteinExistence type="inferred from homology"/>
<evidence type="ECO:0000256" key="8">
    <source>
        <dbReference type="ARBA" id="ARBA00023277"/>
    </source>
</evidence>
<dbReference type="GO" id="GO:0071555">
    <property type="term" value="P:cell wall organization"/>
    <property type="evidence" value="ECO:0007669"/>
    <property type="project" value="UniProtKB-KW"/>
</dbReference>
<feature type="chain" id="PRO_5041922643" description="galacturonan 1,4-alpha-galacturonidase" evidence="17">
    <location>
        <begin position="24"/>
        <end position="316"/>
    </location>
</feature>
<keyword evidence="9 16" id="KW-0326">Glycosidase</keyword>
<feature type="active site" evidence="15">
    <location>
        <position position="242"/>
    </location>
</feature>
<dbReference type="Proteomes" id="UP001212997">
    <property type="component" value="Unassembled WGS sequence"/>
</dbReference>
<keyword evidence="3" id="KW-0964">Secreted</keyword>
<evidence type="ECO:0000313" key="19">
    <source>
        <dbReference type="Proteomes" id="UP001212997"/>
    </source>
</evidence>
<evidence type="ECO:0000256" key="9">
    <source>
        <dbReference type="ARBA" id="ARBA00023295"/>
    </source>
</evidence>